<reference evidence="1 2" key="1">
    <citation type="submission" date="2024-12" db="EMBL/GenBank/DDBJ databases">
        <title>Pseudomonas species isolated from Lotus nodules promote plant growth.</title>
        <authorList>
            <person name="Yu Y.-H."/>
            <person name="Kurtenbach J."/>
            <person name="Crosbie D."/>
            <person name="Brachmann A."/>
            <person name="Marin M."/>
        </authorList>
    </citation>
    <scope>NUCLEOTIDE SEQUENCE [LARGE SCALE GENOMIC DNA]</scope>
    <source>
        <strain evidence="1 2">PLb12A</strain>
    </source>
</reference>
<sequence>MPEEKITFVNGEPAKCGCQMEFSSGGGEYSDVLYVMPCPNHSPKSFGPVEVKRDKDGWWWHPGIPELDGGEDPAPYRAWVAEQGLEVKGWHSGDETYDLPEEDAACTAWNPESPGPEWFLMGIFDTEDGPYVQWARREVTP</sequence>
<evidence type="ECO:0008006" key="3">
    <source>
        <dbReference type="Google" id="ProtNLM"/>
    </source>
</evidence>
<dbReference type="Proteomes" id="UP001631987">
    <property type="component" value="Unassembled WGS sequence"/>
</dbReference>
<gene>
    <name evidence="1" type="ORF">ACKKH4_12895</name>
</gene>
<organism evidence="1 2">
    <name type="scientific">Pseudomonas monachiensis</name>
    <dbReference type="NCBI Taxonomy" id="3060212"/>
    <lineage>
        <taxon>Bacteria</taxon>
        <taxon>Pseudomonadati</taxon>
        <taxon>Pseudomonadota</taxon>
        <taxon>Gammaproteobacteria</taxon>
        <taxon>Pseudomonadales</taxon>
        <taxon>Pseudomonadaceae</taxon>
        <taxon>Pseudomonas</taxon>
    </lineage>
</organism>
<keyword evidence="2" id="KW-1185">Reference proteome</keyword>
<evidence type="ECO:0000313" key="1">
    <source>
        <dbReference type="EMBL" id="MFM9518139.1"/>
    </source>
</evidence>
<dbReference type="RefSeq" id="WP_409078623.1">
    <property type="nucleotide sequence ID" value="NZ_CP178857.1"/>
</dbReference>
<dbReference type="EMBL" id="JBJVNW010000006">
    <property type="protein sequence ID" value="MFM9518139.1"/>
    <property type="molecule type" value="Genomic_DNA"/>
</dbReference>
<accession>A0ABW9H8K5</accession>
<proteinExistence type="predicted"/>
<comment type="caution">
    <text evidence="1">The sequence shown here is derived from an EMBL/GenBank/DDBJ whole genome shotgun (WGS) entry which is preliminary data.</text>
</comment>
<evidence type="ECO:0000313" key="2">
    <source>
        <dbReference type="Proteomes" id="UP001631987"/>
    </source>
</evidence>
<protein>
    <recommendedName>
        <fullName evidence="3">Phage protein</fullName>
    </recommendedName>
</protein>
<name>A0ABW9H8K5_9PSED</name>